<keyword evidence="2" id="KW-1185">Reference proteome</keyword>
<dbReference type="Proteomes" id="UP000245124">
    <property type="component" value="Unassembled WGS sequence"/>
</dbReference>
<name>A0A2R5FKY7_NOSCO</name>
<dbReference type="EMBL" id="BDUD01000001">
    <property type="protein sequence ID" value="GBG18935.1"/>
    <property type="molecule type" value="Genomic_DNA"/>
</dbReference>
<evidence type="ECO:0000313" key="1">
    <source>
        <dbReference type="EMBL" id="GBG18935.1"/>
    </source>
</evidence>
<proteinExistence type="predicted"/>
<accession>A0A2R5FKY7</accession>
<protein>
    <submittedName>
        <fullName evidence="1">Uncharacterized protein</fullName>
    </submittedName>
</protein>
<organism evidence="1 2">
    <name type="scientific">Nostoc commune NIES-4072</name>
    <dbReference type="NCBI Taxonomy" id="2005467"/>
    <lineage>
        <taxon>Bacteria</taxon>
        <taxon>Bacillati</taxon>
        <taxon>Cyanobacteriota</taxon>
        <taxon>Cyanophyceae</taxon>
        <taxon>Nostocales</taxon>
        <taxon>Nostocaceae</taxon>
        <taxon>Nostoc</taxon>
    </lineage>
</organism>
<dbReference type="AlphaFoldDB" id="A0A2R5FKY7"/>
<gene>
    <name evidence="1" type="ORF">NIES4072_26000</name>
</gene>
<sequence length="102" mass="11318">MESEVTGFKVKTPVGDLGLSTEKEKFFLALGIGEITAKTKSNPMKLNQYLGLQKTRLLEAINQELLEPAMSLSGRAIARSLMRQSIQAILLEKIALVFIIRK</sequence>
<reference evidence="1 2" key="1">
    <citation type="submission" date="2017-06" db="EMBL/GenBank/DDBJ databases">
        <title>Genome sequencing of cyanobaciteial culture collection at National Institute for Environmental Studies (NIES).</title>
        <authorList>
            <person name="Hirose Y."/>
            <person name="Shimura Y."/>
            <person name="Fujisawa T."/>
            <person name="Nakamura Y."/>
            <person name="Kawachi M."/>
        </authorList>
    </citation>
    <scope>NUCLEOTIDE SEQUENCE [LARGE SCALE GENOMIC DNA]</scope>
    <source>
        <strain evidence="1 2">NIES-4072</strain>
    </source>
</reference>
<evidence type="ECO:0000313" key="2">
    <source>
        <dbReference type="Proteomes" id="UP000245124"/>
    </source>
</evidence>
<comment type="caution">
    <text evidence="1">The sequence shown here is derived from an EMBL/GenBank/DDBJ whole genome shotgun (WGS) entry which is preliminary data.</text>
</comment>